<comment type="caution">
    <text evidence="1">The sequence shown here is derived from an EMBL/GenBank/DDBJ whole genome shotgun (WGS) entry which is preliminary data.</text>
</comment>
<evidence type="ECO:0000313" key="1">
    <source>
        <dbReference type="EMBL" id="KKL05527.1"/>
    </source>
</evidence>
<proteinExistence type="predicted"/>
<name>A0A0F9AVB8_9ZZZZ</name>
<gene>
    <name evidence="1" type="ORF">LCGC14_2605140</name>
</gene>
<dbReference type="AlphaFoldDB" id="A0A0F9AVB8"/>
<sequence>MPFRIITDKVATSFTALEHLRIPIYNTLPTVTGGGRLAGLRTISGVEFFYNNGIVWIQVISGGNGTDVITGSVITVNATPATLVNIVTTVKSVVSIDAIVTGANTTDDTADSYFLKGMFKNIGGNVVQIAPDDSLNFIENPATNAQLVTSGANIIVQVTGLPLKTISWFGRVVSVEVKYI</sequence>
<dbReference type="EMBL" id="LAZR01044077">
    <property type="protein sequence ID" value="KKL05527.1"/>
    <property type="molecule type" value="Genomic_DNA"/>
</dbReference>
<organism evidence="1">
    <name type="scientific">marine sediment metagenome</name>
    <dbReference type="NCBI Taxonomy" id="412755"/>
    <lineage>
        <taxon>unclassified sequences</taxon>
        <taxon>metagenomes</taxon>
        <taxon>ecological metagenomes</taxon>
    </lineage>
</organism>
<protein>
    <submittedName>
        <fullName evidence="1">Uncharacterized protein</fullName>
    </submittedName>
</protein>
<reference evidence="1" key="1">
    <citation type="journal article" date="2015" name="Nature">
        <title>Complex archaea that bridge the gap between prokaryotes and eukaryotes.</title>
        <authorList>
            <person name="Spang A."/>
            <person name="Saw J.H."/>
            <person name="Jorgensen S.L."/>
            <person name="Zaremba-Niedzwiedzka K."/>
            <person name="Martijn J."/>
            <person name="Lind A.E."/>
            <person name="van Eijk R."/>
            <person name="Schleper C."/>
            <person name="Guy L."/>
            <person name="Ettema T.J."/>
        </authorList>
    </citation>
    <scope>NUCLEOTIDE SEQUENCE</scope>
</reference>
<accession>A0A0F9AVB8</accession>